<dbReference type="HOGENOM" id="CLU_2907429_0_0_1"/>
<name>A0A072V502_MEDTR</name>
<accession>A0A072V502</accession>
<gene>
    <name evidence="1" type="ordered locus">MTR_2g023400</name>
</gene>
<sequence>MSDGAVIWAFVSSGTTDVTGWCKIQCLILENEIEKYNPKIVPIDDYDVSDDATDIMEAKILN</sequence>
<organism evidence="1 3">
    <name type="scientific">Medicago truncatula</name>
    <name type="common">Barrel medic</name>
    <name type="synonym">Medicago tribuloides</name>
    <dbReference type="NCBI Taxonomy" id="3880"/>
    <lineage>
        <taxon>Eukaryota</taxon>
        <taxon>Viridiplantae</taxon>
        <taxon>Streptophyta</taxon>
        <taxon>Embryophyta</taxon>
        <taxon>Tracheophyta</taxon>
        <taxon>Spermatophyta</taxon>
        <taxon>Magnoliopsida</taxon>
        <taxon>eudicotyledons</taxon>
        <taxon>Gunneridae</taxon>
        <taxon>Pentapetalae</taxon>
        <taxon>rosids</taxon>
        <taxon>fabids</taxon>
        <taxon>Fabales</taxon>
        <taxon>Fabaceae</taxon>
        <taxon>Papilionoideae</taxon>
        <taxon>50 kb inversion clade</taxon>
        <taxon>NPAAA clade</taxon>
        <taxon>Hologalegina</taxon>
        <taxon>IRL clade</taxon>
        <taxon>Trifolieae</taxon>
        <taxon>Medicago</taxon>
    </lineage>
</organism>
<proteinExistence type="predicted"/>
<dbReference type="EMBL" id="CM001218">
    <property type="protein sequence ID" value="KEH36867.1"/>
    <property type="molecule type" value="Genomic_DNA"/>
</dbReference>
<reference evidence="2" key="3">
    <citation type="submission" date="2015-04" db="UniProtKB">
        <authorList>
            <consortium name="EnsemblPlants"/>
        </authorList>
    </citation>
    <scope>IDENTIFICATION</scope>
    <source>
        <strain evidence="2">cv. Jemalong A17</strain>
    </source>
</reference>
<reference evidence="1 3" key="2">
    <citation type="journal article" date="2014" name="BMC Genomics">
        <title>An improved genome release (version Mt4.0) for the model legume Medicago truncatula.</title>
        <authorList>
            <person name="Tang H."/>
            <person name="Krishnakumar V."/>
            <person name="Bidwell S."/>
            <person name="Rosen B."/>
            <person name="Chan A."/>
            <person name="Zhou S."/>
            <person name="Gentzbittel L."/>
            <person name="Childs K.L."/>
            <person name="Yandell M."/>
            <person name="Gundlach H."/>
            <person name="Mayer K.F."/>
            <person name="Schwartz D.C."/>
            <person name="Town C.D."/>
        </authorList>
    </citation>
    <scope>GENOME REANNOTATION</scope>
    <source>
        <strain evidence="1">A17</strain>
        <strain evidence="2 3">cv. Jemalong A17</strain>
    </source>
</reference>
<dbReference type="AlphaFoldDB" id="A0A072V502"/>
<evidence type="ECO:0000313" key="2">
    <source>
        <dbReference type="EnsemblPlants" id="KEH36867"/>
    </source>
</evidence>
<evidence type="ECO:0000313" key="3">
    <source>
        <dbReference type="Proteomes" id="UP000002051"/>
    </source>
</evidence>
<dbReference type="EnsemblPlants" id="KEH36867">
    <property type="protein sequence ID" value="KEH36867"/>
    <property type="gene ID" value="MTR_2g023400"/>
</dbReference>
<reference evidence="1 3" key="1">
    <citation type="journal article" date="2011" name="Nature">
        <title>The Medicago genome provides insight into the evolution of rhizobial symbioses.</title>
        <authorList>
            <person name="Young N.D."/>
            <person name="Debelle F."/>
            <person name="Oldroyd G.E."/>
            <person name="Geurts R."/>
            <person name="Cannon S.B."/>
            <person name="Udvardi M.K."/>
            <person name="Benedito V.A."/>
            <person name="Mayer K.F."/>
            <person name="Gouzy J."/>
            <person name="Schoof H."/>
            <person name="Van de Peer Y."/>
            <person name="Proost S."/>
            <person name="Cook D.R."/>
            <person name="Meyers B.C."/>
            <person name="Spannagl M."/>
            <person name="Cheung F."/>
            <person name="De Mita S."/>
            <person name="Krishnakumar V."/>
            <person name="Gundlach H."/>
            <person name="Zhou S."/>
            <person name="Mudge J."/>
            <person name="Bharti A.K."/>
            <person name="Murray J.D."/>
            <person name="Naoumkina M.A."/>
            <person name="Rosen B."/>
            <person name="Silverstein K.A."/>
            <person name="Tang H."/>
            <person name="Rombauts S."/>
            <person name="Zhao P.X."/>
            <person name="Zhou P."/>
            <person name="Barbe V."/>
            <person name="Bardou P."/>
            <person name="Bechner M."/>
            <person name="Bellec A."/>
            <person name="Berger A."/>
            <person name="Berges H."/>
            <person name="Bidwell S."/>
            <person name="Bisseling T."/>
            <person name="Choisne N."/>
            <person name="Couloux A."/>
            <person name="Denny R."/>
            <person name="Deshpande S."/>
            <person name="Dai X."/>
            <person name="Doyle J.J."/>
            <person name="Dudez A.M."/>
            <person name="Farmer A.D."/>
            <person name="Fouteau S."/>
            <person name="Franken C."/>
            <person name="Gibelin C."/>
            <person name="Gish J."/>
            <person name="Goldstein S."/>
            <person name="Gonzalez A.J."/>
            <person name="Green P.J."/>
            <person name="Hallab A."/>
            <person name="Hartog M."/>
            <person name="Hua A."/>
            <person name="Humphray S.J."/>
            <person name="Jeong D.H."/>
            <person name="Jing Y."/>
            <person name="Jocker A."/>
            <person name="Kenton S.M."/>
            <person name="Kim D.J."/>
            <person name="Klee K."/>
            <person name="Lai H."/>
            <person name="Lang C."/>
            <person name="Lin S."/>
            <person name="Macmil S.L."/>
            <person name="Magdelenat G."/>
            <person name="Matthews L."/>
            <person name="McCorrison J."/>
            <person name="Monaghan E.L."/>
            <person name="Mun J.H."/>
            <person name="Najar F.Z."/>
            <person name="Nicholson C."/>
            <person name="Noirot C."/>
            <person name="O'Bleness M."/>
            <person name="Paule C.R."/>
            <person name="Poulain J."/>
            <person name="Prion F."/>
            <person name="Qin B."/>
            <person name="Qu C."/>
            <person name="Retzel E.F."/>
            <person name="Riddle C."/>
            <person name="Sallet E."/>
            <person name="Samain S."/>
            <person name="Samson N."/>
            <person name="Sanders I."/>
            <person name="Saurat O."/>
            <person name="Scarpelli C."/>
            <person name="Schiex T."/>
            <person name="Segurens B."/>
            <person name="Severin A.J."/>
            <person name="Sherrier D.J."/>
            <person name="Shi R."/>
            <person name="Sims S."/>
            <person name="Singer S.R."/>
            <person name="Sinharoy S."/>
            <person name="Sterck L."/>
            <person name="Viollet A."/>
            <person name="Wang B.B."/>
            <person name="Wang K."/>
            <person name="Wang M."/>
            <person name="Wang X."/>
            <person name="Warfsmann J."/>
            <person name="Weissenbach J."/>
            <person name="White D.D."/>
            <person name="White J.D."/>
            <person name="Wiley G.B."/>
            <person name="Wincker P."/>
            <person name="Xing Y."/>
            <person name="Yang L."/>
            <person name="Yao Z."/>
            <person name="Ying F."/>
            <person name="Zhai J."/>
            <person name="Zhou L."/>
            <person name="Zuber A."/>
            <person name="Denarie J."/>
            <person name="Dixon R.A."/>
            <person name="May G.D."/>
            <person name="Schwartz D.C."/>
            <person name="Rogers J."/>
            <person name="Quetier F."/>
            <person name="Town C.D."/>
            <person name="Roe B.A."/>
        </authorList>
    </citation>
    <scope>NUCLEOTIDE SEQUENCE [LARGE SCALE GENOMIC DNA]</scope>
    <source>
        <strain evidence="1">A17</strain>
        <strain evidence="2 3">cv. Jemalong A17</strain>
    </source>
</reference>
<protein>
    <submittedName>
        <fullName evidence="1 2">Uncharacterized protein</fullName>
    </submittedName>
</protein>
<dbReference type="Proteomes" id="UP000002051">
    <property type="component" value="Chromosome 2"/>
</dbReference>
<keyword evidence="3" id="KW-1185">Reference proteome</keyword>
<evidence type="ECO:0000313" key="1">
    <source>
        <dbReference type="EMBL" id="KEH36867.1"/>
    </source>
</evidence>